<feature type="transmembrane region" description="Helical" evidence="7">
    <location>
        <begin position="199"/>
        <end position="220"/>
    </location>
</feature>
<evidence type="ECO:0000256" key="7">
    <source>
        <dbReference type="SAM" id="Phobius"/>
    </source>
</evidence>
<dbReference type="PANTHER" id="PTHR42718">
    <property type="entry name" value="MAJOR FACILITATOR SUPERFAMILY MULTIDRUG TRANSPORTER MFSC"/>
    <property type="match status" value="1"/>
</dbReference>
<protein>
    <recommendedName>
        <fullName evidence="8">Major facilitator superfamily (MFS) profile domain-containing protein</fullName>
    </recommendedName>
</protein>
<dbReference type="Proteomes" id="UP001175261">
    <property type="component" value="Unassembled WGS sequence"/>
</dbReference>
<dbReference type="InterPro" id="IPR036259">
    <property type="entry name" value="MFS_trans_sf"/>
</dbReference>
<organism evidence="9 10">
    <name type="scientific">Sarocladium strictum</name>
    <name type="common">Black bundle disease fungus</name>
    <name type="synonym">Acremonium strictum</name>
    <dbReference type="NCBI Taxonomy" id="5046"/>
    <lineage>
        <taxon>Eukaryota</taxon>
        <taxon>Fungi</taxon>
        <taxon>Dikarya</taxon>
        <taxon>Ascomycota</taxon>
        <taxon>Pezizomycotina</taxon>
        <taxon>Sordariomycetes</taxon>
        <taxon>Hypocreomycetidae</taxon>
        <taxon>Hypocreales</taxon>
        <taxon>Sarocladiaceae</taxon>
        <taxon>Sarocladium</taxon>
    </lineage>
</organism>
<feature type="region of interest" description="Disordered" evidence="6">
    <location>
        <begin position="507"/>
        <end position="550"/>
    </location>
</feature>
<name>A0AA39GJF2_SARSR</name>
<dbReference type="GO" id="GO:0016020">
    <property type="term" value="C:membrane"/>
    <property type="evidence" value="ECO:0007669"/>
    <property type="project" value="UniProtKB-SubCell"/>
</dbReference>
<dbReference type="PANTHER" id="PTHR42718:SF9">
    <property type="entry name" value="MAJOR FACILITATOR SUPERFAMILY MULTIDRUG TRANSPORTER MFSC"/>
    <property type="match status" value="1"/>
</dbReference>
<gene>
    <name evidence="9" type="ORF">NLU13_3993</name>
</gene>
<comment type="caution">
    <text evidence="9">The sequence shown here is derived from an EMBL/GenBank/DDBJ whole genome shotgun (WGS) entry which is preliminary data.</text>
</comment>
<reference evidence="9" key="1">
    <citation type="submission" date="2022-10" db="EMBL/GenBank/DDBJ databases">
        <title>Determination and structural analysis of whole genome sequence of Sarocladium strictum F4-1.</title>
        <authorList>
            <person name="Hu L."/>
            <person name="Jiang Y."/>
        </authorList>
    </citation>
    <scope>NUCLEOTIDE SEQUENCE</scope>
    <source>
        <strain evidence="9">F4-1</strain>
    </source>
</reference>
<proteinExistence type="predicted"/>
<evidence type="ECO:0000313" key="9">
    <source>
        <dbReference type="EMBL" id="KAK0387748.1"/>
    </source>
</evidence>
<dbReference type="Pfam" id="PF07690">
    <property type="entry name" value="MFS_1"/>
    <property type="match status" value="1"/>
</dbReference>
<feature type="transmembrane region" description="Helical" evidence="7">
    <location>
        <begin position="42"/>
        <end position="67"/>
    </location>
</feature>
<dbReference type="SUPFAM" id="SSF103473">
    <property type="entry name" value="MFS general substrate transporter"/>
    <property type="match status" value="1"/>
</dbReference>
<feature type="transmembrane region" description="Helical" evidence="7">
    <location>
        <begin position="139"/>
        <end position="159"/>
    </location>
</feature>
<comment type="subcellular location">
    <subcellularLocation>
        <location evidence="1">Membrane</location>
        <topology evidence="1">Multi-pass membrane protein</topology>
    </subcellularLocation>
</comment>
<evidence type="ECO:0000256" key="4">
    <source>
        <dbReference type="ARBA" id="ARBA00022989"/>
    </source>
</evidence>
<dbReference type="EMBL" id="JAPDFR010000003">
    <property type="protein sequence ID" value="KAK0387748.1"/>
    <property type="molecule type" value="Genomic_DNA"/>
</dbReference>
<feature type="transmembrane region" description="Helical" evidence="7">
    <location>
        <begin position="394"/>
        <end position="415"/>
    </location>
</feature>
<feature type="transmembrane region" description="Helical" evidence="7">
    <location>
        <begin position="232"/>
        <end position="249"/>
    </location>
</feature>
<feature type="transmembrane region" description="Helical" evidence="7">
    <location>
        <begin position="478"/>
        <end position="498"/>
    </location>
</feature>
<evidence type="ECO:0000259" key="8">
    <source>
        <dbReference type="PROSITE" id="PS50850"/>
    </source>
</evidence>
<sequence length="550" mass="57783">MADVEKSYASNLAPALPPTSRRRLLPPYRLGGRFSEQVDCNLILFVTTLVNFLDLFQLSSALFSLPMIQESLHFTSQDVNWVLVVYSITFAALLLVGGQLGQYAGLEKTFIAGTFILTVSNVVNTSAQSKAALLVGRALSGVGAGITAPNGLAIIGRIFPDGPRRNKALAVYGACAPLGSTVGSIVGALLASSPAGWRSIFWVSLILTGLSFVLACLFLPRFATFDEVSIDVKGALVFTVAIALLVYGVNDGERAGWTSASVLVGVILGALACLLFVFVELKVKQPAVPRYVWTSAPLGLMLFAVLAFGGGFSAWFFIATQLAVNLLGYTPVLTAVYLLPAGFSAMIGGGLSAPLVKFIGEKGTLLVGLAITAAGAVAWVFATPDRAGGTGKDGGYWYFIVSAIIFVCSSPLAVVPAQSIMLRHVEAGSHAVTAALFNTAYQVGASILLAGSNALMNSQRETNEHGVSAVTMKGYQNAFWLLAGVIGAGGVLVATCYWPNTAEEVREGAADRAREEEANGLPTHLPCHQSDSSSATKLQPRHEQPTRTEG</sequence>
<feature type="transmembrane region" description="Helical" evidence="7">
    <location>
        <begin position="427"/>
        <end position="450"/>
    </location>
</feature>
<feature type="compositionally biased region" description="Basic and acidic residues" evidence="6">
    <location>
        <begin position="507"/>
        <end position="517"/>
    </location>
</feature>
<dbReference type="AlphaFoldDB" id="A0AA39GJF2"/>
<feature type="domain" description="Major facilitator superfamily (MFS) profile" evidence="8">
    <location>
        <begin position="43"/>
        <end position="502"/>
    </location>
</feature>
<accession>A0AA39GJF2</accession>
<feature type="transmembrane region" description="Helical" evidence="7">
    <location>
        <begin position="255"/>
        <end position="279"/>
    </location>
</feature>
<evidence type="ECO:0000256" key="6">
    <source>
        <dbReference type="SAM" id="MobiDB-lite"/>
    </source>
</evidence>
<evidence type="ECO:0000313" key="10">
    <source>
        <dbReference type="Proteomes" id="UP001175261"/>
    </source>
</evidence>
<dbReference type="GO" id="GO:0022857">
    <property type="term" value="F:transmembrane transporter activity"/>
    <property type="evidence" value="ECO:0007669"/>
    <property type="project" value="InterPro"/>
</dbReference>
<keyword evidence="3 7" id="KW-0812">Transmembrane</keyword>
<evidence type="ECO:0000256" key="1">
    <source>
        <dbReference type="ARBA" id="ARBA00004141"/>
    </source>
</evidence>
<evidence type="ECO:0000256" key="2">
    <source>
        <dbReference type="ARBA" id="ARBA00022448"/>
    </source>
</evidence>
<dbReference type="InterPro" id="IPR011701">
    <property type="entry name" value="MFS"/>
</dbReference>
<feature type="compositionally biased region" description="Basic and acidic residues" evidence="6">
    <location>
        <begin position="540"/>
        <end position="550"/>
    </location>
</feature>
<keyword evidence="10" id="KW-1185">Reference proteome</keyword>
<keyword evidence="5 7" id="KW-0472">Membrane</keyword>
<evidence type="ECO:0000256" key="5">
    <source>
        <dbReference type="ARBA" id="ARBA00023136"/>
    </source>
</evidence>
<feature type="transmembrane region" description="Helical" evidence="7">
    <location>
        <begin position="79"/>
        <end position="97"/>
    </location>
</feature>
<dbReference type="PROSITE" id="PS50850">
    <property type="entry name" value="MFS"/>
    <property type="match status" value="1"/>
</dbReference>
<keyword evidence="4 7" id="KW-1133">Transmembrane helix</keyword>
<feature type="transmembrane region" description="Helical" evidence="7">
    <location>
        <begin position="171"/>
        <end position="193"/>
    </location>
</feature>
<dbReference type="Gene3D" id="1.20.1250.20">
    <property type="entry name" value="MFS general substrate transporter like domains"/>
    <property type="match status" value="2"/>
</dbReference>
<feature type="transmembrane region" description="Helical" evidence="7">
    <location>
        <begin position="363"/>
        <end position="382"/>
    </location>
</feature>
<feature type="transmembrane region" description="Helical" evidence="7">
    <location>
        <begin position="337"/>
        <end position="356"/>
    </location>
</feature>
<evidence type="ECO:0000256" key="3">
    <source>
        <dbReference type="ARBA" id="ARBA00022692"/>
    </source>
</evidence>
<dbReference type="InterPro" id="IPR020846">
    <property type="entry name" value="MFS_dom"/>
</dbReference>
<feature type="transmembrane region" description="Helical" evidence="7">
    <location>
        <begin position="291"/>
        <end position="317"/>
    </location>
</feature>
<keyword evidence="2" id="KW-0813">Transport</keyword>